<organism evidence="3 4">
    <name type="scientific">Prevotella herbatica</name>
    <dbReference type="NCBI Taxonomy" id="2801997"/>
    <lineage>
        <taxon>Bacteria</taxon>
        <taxon>Pseudomonadati</taxon>
        <taxon>Bacteroidota</taxon>
        <taxon>Bacteroidia</taxon>
        <taxon>Bacteroidales</taxon>
        <taxon>Prevotellaceae</taxon>
        <taxon>Prevotella</taxon>
    </lineage>
</organism>
<evidence type="ECO:0000313" key="4">
    <source>
        <dbReference type="Proteomes" id="UP001319045"/>
    </source>
</evidence>
<evidence type="ECO:0000256" key="1">
    <source>
        <dbReference type="ARBA" id="ARBA00022737"/>
    </source>
</evidence>
<dbReference type="SUPFAM" id="SSF48452">
    <property type="entry name" value="TPR-like"/>
    <property type="match status" value="2"/>
</dbReference>
<evidence type="ECO:0000313" key="3">
    <source>
        <dbReference type="EMBL" id="BCS84127.1"/>
    </source>
</evidence>
<dbReference type="GO" id="GO:0006508">
    <property type="term" value="P:proteolysis"/>
    <property type="evidence" value="ECO:0007669"/>
    <property type="project" value="UniProtKB-KW"/>
</dbReference>
<keyword evidence="3" id="KW-0645">Protease</keyword>
<dbReference type="PANTHER" id="PTHR44858">
    <property type="entry name" value="TETRATRICOPEPTIDE REPEAT PROTEIN 6"/>
    <property type="match status" value="1"/>
</dbReference>
<sequence>MSIVFSISGVLAQSAQVQKASKSVFTLTTFNKDGSILASSHGVFVGKDGEAISTWAPFVGADHAVVVDANGKTYNVDAIVGANELYDVCKFIVDGSTIKADVASTEANGNVFLLNYSLKKADIKTFKIASVEKFMDKYNYYIFSTTAPDNASSCPFVNNNGQVIGLLQHSKNGDVHATDAKFASDMVANGFTINDAVLRTCGIRTALPDNENQALLTMMMASEQTDSISRQKYIDDFIRKFPSSTEGYTNKASSYVNGGKFEEADKVMQTALEKVAKKDEAHSEYAKVIYQKELFSNKPYTNWSLDKALEESKKASAINDLDVYRHQQAQITYSKGEYQNAYNMFIALTKTKLRNGELFYEASQCKTQLKAPQNEVMALLDSAVAACPQPLTSIAAPYVLARGIAYDAMKNYHNALVDYNEYDSLMSGRPLNSSFYYTRYKCELQVHRFQQALNDIARAIIVTPKEPTYYAEMASLQIRVKKNEDAVKTATRCTMLAPEYPDGYLLLGIANKELGNKDEAKKALEKAKSLGDTRADEYLKKL</sequence>
<dbReference type="InterPro" id="IPR019734">
    <property type="entry name" value="TPR_rpt"/>
</dbReference>
<dbReference type="InterPro" id="IPR050498">
    <property type="entry name" value="Ycf3"/>
</dbReference>
<accession>A0ABM7NUG1</accession>
<gene>
    <name evidence="3" type="ORF">prwr041_00200</name>
</gene>
<reference evidence="3 4" key="1">
    <citation type="journal article" date="2022" name="Int. J. Syst. Evol. Microbiol.">
        <title>Prevotella herbatica sp. nov., a plant polysaccharide-decomposing anaerobic bacterium isolated from a methanogenic reactor.</title>
        <authorList>
            <person name="Uek A."/>
            <person name="Tonouchi A."/>
            <person name="Kaku N."/>
            <person name="Ueki K."/>
        </authorList>
    </citation>
    <scope>NUCLEOTIDE SEQUENCE [LARGE SCALE GENOMIC DNA]</scope>
    <source>
        <strain evidence="3 4">WR041</strain>
    </source>
</reference>
<dbReference type="InterPro" id="IPR011990">
    <property type="entry name" value="TPR-like_helical_dom_sf"/>
</dbReference>
<keyword evidence="2" id="KW-0802">TPR repeat</keyword>
<name>A0ABM7NUG1_9BACT</name>
<keyword evidence="1" id="KW-0677">Repeat</keyword>
<keyword evidence="4" id="KW-1185">Reference proteome</keyword>
<dbReference type="PANTHER" id="PTHR44858:SF1">
    <property type="entry name" value="UDP-N-ACETYLGLUCOSAMINE--PEPTIDE N-ACETYLGLUCOSAMINYLTRANSFERASE SPINDLY-RELATED"/>
    <property type="match status" value="1"/>
</dbReference>
<dbReference type="Gene3D" id="1.25.40.10">
    <property type="entry name" value="Tetratricopeptide repeat domain"/>
    <property type="match status" value="3"/>
</dbReference>
<protein>
    <submittedName>
        <fullName evidence="3">Serine protease</fullName>
    </submittedName>
</protein>
<dbReference type="Pfam" id="PF13181">
    <property type="entry name" value="TPR_8"/>
    <property type="match status" value="2"/>
</dbReference>
<dbReference type="Proteomes" id="UP001319045">
    <property type="component" value="Chromosome"/>
</dbReference>
<dbReference type="SMART" id="SM00028">
    <property type="entry name" value="TPR"/>
    <property type="match status" value="5"/>
</dbReference>
<evidence type="ECO:0000256" key="2">
    <source>
        <dbReference type="ARBA" id="ARBA00022803"/>
    </source>
</evidence>
<proteinExistence type="predicted"/>
<dbReference type="EMBL" id="AP024484">
    <property type="protein sequence ID" value="BCS84127.1"/>
    <property type="molecule type" value="Genomic_DNA"/>
</dbReference>
<dbReference type="GO" id="GO:0008233">
    <property type="term" value="F:peptidase activity"/>
    <property type="evidence" value="ECO:0007669"/>
    <property type="project" value="UniProtKB-KW"/>
</dbReference>
<keyword evidence="3" id="KW-0378">Hydrolase</keyword>